<protein>
    <recommendedName>
        <fullName evidence="1">Reverse transcriptase domain-containing protein</fullName>
    </recommendedName>
</protein>
<dbReference type="InterPro" id="IPR000477">
    <property type="entry name" value="RT_dom"/>
</dbReference>
<dbReference type="Pfam" id="PF00078">
    <property type="entry name" value="RVT_1"/>
    <property type="match status" value="1"/>
</dbReference>
<dbReference type="InterPro" id="IPR043502">
    <property type="entry name" value="DNA/RNA_pol_sf"/>
</dbReference>
<dbReference type="InterPro" id="IPR013597">
    <property type="entry name" value="Mat_intron_G2"/>
</dbReference>
<organism evidence="2 3">
    <name type="scientific">Actinacidiphila oryziradicis</name>
    <dbReference type="NCBI Taxonomy" id="2571141"/>
    <lineage>
        <taxon>Bacteria</taxon>
        <taxon>Bacillati</taxon>
        <taxon>Actinomycetota</taxon>
        <taxon>Actinomycetes</taxon>
        <taxon>Kitasatosporales</taxon>
        <taxon>Streptomycetaceae</taxon>
        <taxon>Actinacidiphila</taxon>
    </lineage>
</organism>
<proteinExistence type="predicted"/>
<comment type="caution">
    <text evidence="2">The sequence shown here is derived from an EMBL/GenBank/DDBJ whole genome shotgun (WGS) entry which is preliminary data.</text>
</comment>
<name>A0A4U0RUU4_9ACTN</name>
<dbReference type="PANTHER" id="PTHR34047">
    <property type="entry name" value="NUCLEAR INTRON MATURASE 1, MITOCHONDRIAL-RELATED"/>
    <property type="match status" value="1"/>
</dbReference>
<evidence type="ECO:0000313" key="3">
    <source>
        <dbReference type="Proteomes" id="UP000305778"/>
    </source>
</evidence>
<dbReference type="RefSeq" id="WP_246144708.1">
    <property type="nucleotide sequence ID" value="NZ_SUMC01000112.1"/>
</dbReference>
<gene>
    <name evidence="2" type="ORF">FCI23_46415</name>
</gene>
<feature type="domain" description="Reverse transcriptase" evidence="1">
    <location>
        <begin position="1"/>
        <end position="183"/>
    </location>
</feature>
<sequence length="429" mass="48698">IPACLTHRHPVPTRQRAGGCGHRRTCPGQIRGGVDPPGVLDAIDTITTHHVTNLLPIVTPLTLRAGKEFQPSVAERHLETEVAHCVGGVISPLLMNVALHGLEEAAGVRYVVNGAQAGDTKKDSPVLVRYADDMVVLCHSQEQAHQAKVKLAEWLAPRGLVFNEDKTQIVHLKDGFDFLGFNVRRYRRKLLIKPSKAAVGRLRKRLADEMRNLRGSNAMAVVAKLNPIIRGWSAYYRGVVSSKMFSSLDNYLWRLQYKWTTWTHPHKPKNWIVNQYFGKRNKFRNDRGVFGAPGTPAYVTKFSWTDIVRHVMVKGKASPDDPSLADYWATRRKKVKPPLDNYTLRLLTKQEARCPLCGDHLLFAEQPPESPEQWERWWLRIARQAITADYLVHHGRPGSRSNDDGTRLVHASCRRGYLIRQRRYTAQLS</sequence>
<evidence type="ECO:0000259" key="1">
    <source>
        <dbReference type="PROSITE" id="PS50878"/>
    </source>
</evidence>
<feature type="non-terminal residue" evidence="2">
    <location>
        <position position="1"/>
    </location>
</feature>
<dbReference type="CDD" id="cd01651">
    <property type="entry name" value="RT_G2_intron"/>
    <property type="match status" value="1"/>
</dbReference>
<dbReference type="InterPro" id="IPR051083">
    <property type="entry name" value="GrpII_Intron_Splice-Mob/Def"/>
</dbReference>
<dbReference type="EMBL" id="SUMC01000112">
    <property type="protein sequence ID" value="TJZ99267.1"/>
    <property type="molecule type" value="Genomic_DNA"/>
</dbReference>
<accession>A0A4U0RUU4</accession>
<evidence type="ECO:0000313" key="2">
    <source>
        <dbReference type="EMBL" id="TJZ99267.1"/>
    </source>
</evidence>
<dbReference type="Pfam" id="PF08388">
    <property type="entry name" value="GIIM"/>
    <property type="match status" value="1"/>
</dbReference>
<dbReference type="PROSITE" id="PS50878">
    <property type="entry name" value="RT_POL"/>
    <property type="match status" value="1"/>
</dbReference>
<reference evidence="2 3" key="1">
    <citation type="submission" date="2019-04" db="EMBL/GenBank/DDBJ databases">
        <title>Streptomyces oryziradicis sp. nov., a novel actinomycete isolated from rhizosphere soil of rice (Oryza sativa L.).</title>
        <authorList>
            <person name="Li C."/>
        </authorList>
    </citation>
    <scope>NUCLEOTIDE SEQUENCE [LARGE SCALE GENOMIC DNA]</scope>
    <source>
        <strain evidence="2 3">NEAU-C40</strain>
    </source>
</reference>
<dbReference type="Proteomes" id="UP000305778">
    <property type="component" value="Unassembled WGS sequence"/>
</dbReference>
<keyword evidence="3" id="KW-1185">Reference proteome</keyword>
<dbReference type="AlphaFoldDB" id="A0A4U0RUU4"/>
<dbReference type="PANTHER" id="PTHR34047:SF8">
    <property type="entry name" value="PROTEIN YKFC"/>
    <property type="match status" value="1"/>
</dbReference>
<dbReference type="SUPFAM" id="SSF56672">
    <property type="entry name" value="DNA/RNA polymerases"/>
    <property type="match status" value="1"/>
</dbReference>